<feature type="transmembrane region" description="Helical" evidence="2">
    <location>
        <begin position="61"/>
        <end position="82"/>
    </location>
</feature>
<proteinExistence type="predicted"/>
<protein>
    <recommendedName>
        <fullName evidence="5">Pentapeptide repeat protein</fullName>
    </recommendedName>
</protein>
<evidence type="ECO:0000256" key="2">
    <source>
        <dbReference type="SAM" id="Phobius"/>
    </source>
</evidence>
<dbReference type="Pfam" id="PF13576">
    <property type="entry name" value="Pentapeptide_3"/>
    <property type="match status" value="1"/>
</dbReference>
<accession>A0A7W9UIM6</accession>
<evidence type="ECO:0008006" key="5">
    <source>
        <dbReference type="Google" id="ProtNLM"/>
    </source>
</evidence>
<comment type="caution">
    <text evidence="3">The sequence shown here is derived from an EMBL/GenBank/DDBJ whole genome shotgun (WGS) entry which is preliminary data.</text>
</comment>
<dbReference type="Gene3D" id="2.160.20.80">
    <property type="entry name" value="E3 ubiquitin-protein ligase SopA"/>
    <property type="match status" value="1"/>
</dbReference>
<feature type="region of interest" description="Disordered" evidence="1">
    <location>
        <begin position="302"/>
        <end position="329"/>
    </location>
</feature>
<gene>
    <name evidence="3" type="ORF">BJY24_002772</name>
</gene>
<feature type="compositionally biased region" description="Basic and acidic residues" evidence="1">
    <location>
        <begin position="308"/>
        <end position="321"/>
    </location>
</feature>
<keyword evidence="2" id="KW-0812">Transmembrane</keyword>
<name>A0A7W9UIM6_9NOCA</name>
<dbReference type="Proteomes" id="UP000540412">
    <property type="component" value="Unassembled WGS sequence"/>
</dbReference>
<evidence type="ECO:0000313" key="4">
    <source>
        <dbReference type="Proteomes" id="UP000540412"/>
    </source>
</evidence>
<evidence type="ECO:0000313" key="3">
    <source>
        <dbReference type="EMBL" id="MBB5913905.1"/>
    </source>
</evidence>
<dbReference type="RefSeq" id="WP_051160820.1">
    <property type="nucleotide sequence ID" value="NZ_JACHIT010000001.1"/>
</dbReference>
<sequence>MDLPEPLVSERRAPEGGSARNEDFHWGWVWMALGSGLAVGAVVLWLLWGGDLSSHRGAFDMAWKSAASVLAILATFITVHRFRLNQAEHRAKLRADEFARADAVERRVTELYTKAADQLGSDKAPVRMAGLYALERLAHGNPDHRQTIVSVVGAYLRMPFDLPESLDDEQKEQMRSATEELEVRKTAQRILSTHLRIRNSRDAGESAVHWPGLSIDLSGARLVDFSLSWCRLVHARFDRAVFHGQTHFHQTEFLGDARFPGATFHGDADFTEAIFHARAQFFTTSFRSVRFSQSILHGGVTAPAGWRAEPHPRQSDSRILVKDPAQQGG</sequence>
<dbReference type="EMBL" id="JACHIT010000001">
    <property type="protein sequence ID" value="MBB5913905.1"/>
    <property type="molecule type" value="Genomic_DNA"/>
</dbReference>
<organism evidence="3 4">
    <name type="scientific">Nocardia transvalensis</name>
    <dbReference type="NCBI Taxonomy" id="37333"/>
    <lineage>
        <taxon>Bacteria</taxon>
        <taxon>Bacillati</taxon>
        <taxon>Actinomycetota</taxon>
        <taxon>Actinomycetes</taxon>
        <taxon>Mycobacteriales</taxon>
        <taxon>Nocardiaceae</taxon>
        <taxon>Nocardia</taxon>
    </lineage>
</organism>
<dbReference type="AlphaFoldDB" id="A0A7W9UIM6"/>
<keyword evidence="4" id="KW-1185">Reference proteome</keyword>
<feature type="transmembrane region" description="Helical" evidence="2">
    <location>
        <begin position="28"/>
        <end position="49"/>
    </location>
</feature>
<evidence type="ECO:0000256" key="1">
    <source>
        <dbReference type="SAM" id="MobiDB-lite"/>
    </source>
</evidence>
<dbReference type="SUPFAM" id="SSF141571">
    <property type="entry name" value="Pentapeptide repeat-like"/>
    <property type="match status" value="1"/>
</dbReference>
<keyword evidence="2" id="KW-0472">Membrane</keyword>
<dbReference type="InterPro" id="IPR001646">
    <property type="entry name" value="5peptide_repeat"/>
</dbReference>
<reference evidence="3 4" key="1">
    <citation type="submission" date="2020-08" db="EMBL/GenBank/DDBJ databases">
        <title>Sequencing the genomes of 1000 actinobacteria strains.</title>
        <authorList>
            <person name="Klenk H.-P."/>
        </authorList>
    </citation>
    <scope>NUCLEOTIDE SEQUENCE [LARGE SCALE GENOMIC DNA]</scope>
    <source>
        <strain evidence="3 4">DSM 43582</strain>
    </source>
</reference>
<keyword evidence="2" id="KW-1133">Transmembrane helix</keyword>